<dbReference type="EMBL" id="JAIWYP010000007">
    <property type="protein sequence ID" value="KAH3795591.1"/>
    <property type="molecule type" value="Genomic_DNA"/>
</dbReference>
<dbReference type="InterPro" id="IPR001190">
    <property type="entry name" value="SRCR"/>
</dbReference>
<sequence length="716" mass="80078">MWKAAKLIMFALIFDQGQSAIDDVFRQLMEKNDGKEYSDTNETIKEAMSQWSRHTCLHFVPHANQYDRIIFSPNKNCESYVGRATGPQYIFLNTSICMTLPIILHEIGHAIGLYHEHTRADRDNYVTIHYENIYNKSHYNFDKRVAGTYLDFNKPYDYHSIMHYGKRAFADPINATSIEPTNNKFLDIIGKAQHLSFHDVQIVNAMYKCSEKCANVKCPKEAFVGKNCECFCQGTQKEPVRRCNDVPLVFCEAPDIDLSKNWVYSIREVHLGNLSGYRYPDGTVLKVENPRCSENGTGTYTCQSGQWVVNVNCKPDRCVYITSRYDFKPNITANGFDQTTDYVNSGLIVHAECIEPKGIPGYDSTCTDSIWVPELPNCDAVRAELVDGPNKYSGRVEILIGKHRGTVCDDSWDNKDASVICRMLGYGGGTAFIKAHFGQGSSSIHFDDVQCTGTETSIMSCRHFGVGNHNCEHSEDAGVKCIPKCGKHQSTGQYPWKVRVQIQREKAVSICGGTIIDQRWILSAAHCFADNETLGAVTGVIVHVGSQDLSRQVLKFRPDQIIFHPSFNSTSYDYDLALLLMNDKIVNEEVQPACLPDESIPYNLTGLRCHVSGWAFDHGIAMVPLGDEATIIEAALCVNFNKCAAELQHGVNNCKRDSAGSLVCNIGGLFYLIGAASFGNKCGEKGIRVFIPGLRQCFLGLQRCKDVCHLTRFVTM</sequence>
<keyword evidence="2 9" id="KW-0479">Metal-binding</keyword>
<dbReference type="GO" id="GO:0016020">
    <property type="term" value="C:membrane"/>
    <property type="evidence" value="ECO:0007669"/>
    <property type="project" value="InterPro"/>
</dbReference>
<keyword evidence="15" id="KW-1185">Reference proteome</keyword>
<dbReference type="SUPFAM" id="SSF55486">
    <property type="entry name" value="Metalloproteases ('zincins'), catalytic domain"/>
    <property type="match status" value="1"/>
</dbReference>
<dbReference type="CDD" id="cd04280">
    <property type="entry name" value="ZnMc_astacin_like"/>
    <property type="match status" value="1"/>
</dbReference>
<evidence type="ECO:0000256" key="2">
    <source>
        <dbReference type="ARBA" id="ARBA00022723"/>
    </source>
</evidence>
<evidence type="ECO:0000256" key="9">
    <source>
        <dbReference type="PROSITE-ProRule" id="PRU01211"/>
    </source>
</evidence>
<accession>A0A9D4J0W0</accession>
<name>A0A9D4J0W0_DREPO</name>
<dbReference type="Pfam" id="PF00089">
    <property type="entry name" value="Trypsin"/>
    <property type="match status" value="1"/>
</dbReference>
<keyword evidence="5 9" id="KW-0482">Metalloprotease</keyword>
<dbReference type="GO" id="GO:0006508">
    <property type="term" value="P:proteolysis"/>
    <property type="evidence" value="ECO:0007669"/>
    <property type="project" value="UniProtKB-KW"/>
</dbReference>
<dbReference type="InterPro" id="IPR036772">
    <property type="entry name" value="SRCR-like_dom_sf"/>
</dbReference>
<reference evidence="14" key="2">
    <citation type="submission" date="2020-11" db="EMBL/GenBank/DDBJ databases">
        <authorList>
            <person name="McCartney M.A."/>
            <person name="Auch B."/>
            <person name="Kono T."/>
            <person name="Mallez S."/>
            <person name="Becker A."/>
            <person name="Gohl D.M."/>
            <person name="Silverstein K.A.T."/>
            <person name="Koren S."/>
            <person name="Bechman K.B."/>
            <person name="Herman A."/>
            <person name="Abrahante J.E."/>
            <person name="Garbe J."/>
        </authorList>
    </citation>
    <scope>NUCLEOTIDE SEQUENCE</scope>
    <source>
        <strain evidence="14">Duluth1</strain>
        <tissue evidence="14">Whole animal</tissue>
    </source>
</reference>
<evidence type="ECO:0000256" key="6">
    <source>
        <dbReference type="ARBA" id="ARBA00023157"/>
    </source>
</evidence>
<protein>
    <recommendedName>
        <fullName evidence="16">Metalloendopeptidase</fullName>
    </recommendedName>
</protein>
<dbReference type="SMART" id="SM00202">
    <property type="entry name" value="SR"/>
    <property type="match status" value="1"/>
</dbReference>
<dbReference type="GO" id="GO:0004222">
    <property type="term" value="F:metalloendopeptidase activity"/>
    <property type="evidence" value="ECO:0007669"/>
    <property type="project" value="UniProtKB-UniRule"/>
</dbReference>
<feature type="binding site" evidence="9">
    <location>
        <position position="105"/>
    </location>
    <ligand>
        <name>Zn(2+)</name>
        <dbReference type="ChEBI" id="CHEBI:29105"/>
        <note>catalytic</note>
    </ligand>
</feature>
<dbReference type="SMART" id="SM00235">
    <property type="entry name" value="ZnMc"/>
    <property type="match status" value="1"/>
</dbReference>
<evidence type="ECO:0000313" key="15">
    <source>
        <dbReference type="Proteomes" id="UP000828390"/>
    </source>
</evidence>
<evidence type="ECO:0000259" key="12">
    <source>
        <dbReference type="PROSITE" id="PS50287"/>
    </source>
</evidence>
<keyword evidence="10" id="KW-0732">Signal</keyword>
<evidence type="ECO:0000256" key="8">
    <source>
        <dbReference type="PROSITE-ProRule" id="PRU00196"/>
    </source>
</evidence>
<dbReference type="GO" id="GO:0008270">
    <property type="term" value="F:zinc ion binding"/>
    <property type="evidence" value="ECO:0007669"/>
    <property type="project" value="UniProtKB-UniRule"/>
</dbReference>
<evidence type="ECO:0000256" key="3">
    <source>
        <dbReference type="ARBA" id="ARBA00022801"/>
    </source>
</evidence>
<keyword evidence="4 9" id="KW-0862">Zinc</keyword>
<evidence type="ECO:0000313" key="14">
    <source>
        <dbReference type="EMBL" id="KAH3795591.1"/>
    </source>
</evidence>
<evidence type="ECO:0000256" key="5">
    <source>
        <dbReference type="ARBA" id="ARBA00023049"/>
    </source>
</evidence>
<feature type="disulfide bond" evidence="8">
    <location>
        <begin position="451"/>
        <end position="461"/>
    </location>
</feature>
<dbReference type="GO" id="GO:0004252">
    <property type="term" value="F:serine-type endopeptidase activity"/>
    <property type="evidence" value="ECO:0007669"/>
    <property type="project" value="InterPro"/>
</dbReference>
<keyword evidence="6 8" id="KW-1015">Disulfide bond</keyword>
<dbReference type="InterPro" id="IPR024079">
    <property type="entry name" value="MetalloPept_cat_dom_sf"/>
</dbReference>
<dbReference type="InterPro" id="IPR001506">
    <property type="entry name" value="Peptidase_M12A"/>
</dbReference>
<evidence type="ECO:0000259" key="13">
    <source>
        <dbReference type="PROSITE" id="PS51864"/>
    </source>
</evidence>
<dbReference type="PROSITE" id="PS00134">
    <property type="entry name" value="TRYPSIN_HIS"/>
    <property type="match status" value="1"/>
</dbReference>
<comment type="caution">
    <text evidence="14">The sequence shown here is derived from an EMBL/GenBank/DDBJ whole genome shotgun (WGS) entry which is preliminary data.</text>
</comment>
<evidence type="ECO:0000256" key="1">
    <source>
        <dbReference type="ARBA" id="ARBA00022670"/>
    </source>
</evidence>
<evidence type="ECO:0000256" key="4">
    <source>
        <dbReference type="ARBA" id="ARBA00022833"/>
    </source>
</evidence>
<dbReference type="PRINTS" id="PR00258">
    <property type="entry name" value="SPERACTRCPTR"/>
</dbReference>
<dbReference type="FunFam" id="2.40.10.10:FF:000068">
    <property type="entry name" value="transmembrane protease serine 2"/>
    <property type="match status" value="1"/>
</dbReference>
<feature type="domain" description="Peptidase M12A" evidence="13">
    <location>
        <begin position="1"/>
        <end position="210"/>
    </location>
</feature>
<comment type="caution">
    <text evidence="8">Lacks conserved residue(s) required for the propagation of feature annotation.</text>
</comment>
<evidence type="ECO:0000256" key="7">
    <source>
        <dbReference type="ARBA" id="ARBA00023180"/>
    </source>
</evidence>
<gene>
    <name evidence="14" type="ORF">DPMN_149146</name>
</gene>
<dbReference type="InterPro" id="IPR034035">
    <property type="entry name" value="Astacin-like_dom"/>
</dbReference>
<dbReference type="InterPro" id="IPR006026">
    <property type="entry name" value="Peptidase_Metallo"/>
</dbReference>
<evidence type="ECO:0008006" key="16">
    <source>
        <dbReference type="Google" id="ProtNLM"/>
    </source>
</evidence>
<dbReference type="InterPro" id="IPR009003">
    <property type="entry name" value="Peptidase_S1_PA"/>
</dbReference>
<dbReference type="PRINTS" id="PR00480">
    <property type="entry name" value="ASTACIN"/>
</dbReference>
<evidence type="ECO:0000259" key="11">
    <source>
        <dbReference type="PROSITE" id="PS50240"/>
    </source>
</evidence>
<dbReference type="Gene3D" id="3.10.250.10">
    <property type="entry name" value="SRCR-like domain"/>
    <property type="match status" value="1"/>
</dbReference>
<evidence type="ECO:0000256" key="10">
    <source>
        <dbReference type="SAM" id="SignalP"/>
    </source>
</evidence>
<dbReference type="SMART" id="SM00020">
    <property type="entry name" value="Tryp_SPc"/>
    <property type="match status" value="1"/>
</dbReference>
<proteinExistence type="predicted"/>
<dbReference type="PROSITE" id="PS50287">
    <property type="entry name" value="SRCR_2"/>
    <property type="match status" value="1"/>
</dbReference>
<reference evidence="14" key="1">
    <citation type="journal article" date="2019" name="bioRxiv">
        <title>The Genome of the Zebra Mussel, Dreissena polymorpha: A Resource for Invasive Species Research.</title>
        <authorList>
            <person name="McCartney M.A."/>
            <person name="Auch B."/>
            <person name="Kono T."/>
            <person name="Mallez S."/>
            <person name="Zhang Y."/>
            <person name="Obille A."/>
            <person name="Becker A."/>
            <person name="Abrahante J.E."/>
            <person name="Garbe J."/>
            <person name="Badalamenti J.P."/>
            <person name="Herman A."/>
            <person name="Mangelson H."/>
            <person name="Liachko I."/>
            <person name="Sullivan S."/>
            <person name="Sone E.D."/>
            <person name="Koren S."/>
            <person name="Silverstein K.A.T."/>
            <person name="Beckman K.B."/>
            <person name="Gohl D.M."/>
        </authorList>
    </citation>
    <scope>NUCLEOTIDE SEQUENCE</scope>
    <source>
        <strain evidence="14">Duluth1</strain>
        <tissue evidence="14">Whole animal</tissue>
    </source>
</reference>
<feature type="domain" description="SRCR" evidence="12">
    <location>
        <begin position="383"/>
        <end position="482"/>
    </location>
</feature>
<dbReference type="InterPro" id="IPR018114">
    <property type="entry name" value="TRYPSIN_HIS"/>
</dbReference>
<dbReference type="Pfam" id="PF00530">
    <property type="entry name" value="SRCR"/>
    <property type="match status" value="1"/>
</dbReference>
<comment type="cofactor">
    <cofactor evidence="9">
        <name>Zn(2+)</name>
        <dbReference type="ChEBI" id="CHEBI:29105"/>
    </cofactor>
    <text evidence="9">Binds 1 zinc ion per subunit.</text>
</comment>
<organism evidence="14 15">
    <name type="scientific">Dreissena polymorpha</name>
    <name type="common">Zebra mussel</name>
    <name type="synonym">Mytilus polymorpha</name>
    <dbReference type="NCBI Taxonomy" id="45954"/>
    <lineage>
        <taxon>Eukaryota</taxon>
        <taxon>Metazoa</taxon>
        <taxon>Spiralia</taxon>
        <taxon>Lophotrochozoa</taxon>
        <taxon>Mollusca</taxon>
        <taxon>Bivalvia</taxon>
        <taxon>Autobranchia</taxon>
        <taxon>Heteroconchia</taxon>
        <taxon>Euheterodonta</taxon>
        <taxon>Imparidentia</taxon>
        <taxon>Neoheterodontei</taxon>
        <taxon>Myida</taxon>
        <taxon>Dreissenoidea</taxon>
        <taxon>Dreissenidae</taxon>
        <taxon>Dreissena</taxon>
    </lineage>
</organism>
<dbReference type="Pfam" id="PF01400">
    <property type="entry name" value="Astacin"/>
    <property type="match status" value="1"/>
</dbReference>
<dbReference type="Proteomes" id="UP000828390">
    <property type="component" value="Unassembled WGS sequence"/>
</dbReference>
<keyword evidence="3 9" id="KW-0378">Hydrolase</keyword>
<keyword evidence="1 9" id="KW-0645">Protease</keyword>
<dbReference type="Gene3D" id="2.40.10.10">
    <property type="entry name" value="Trypsin-like serine proteases"/>
    <property type="match status" value="1"/>
</dbReference>
<feature type="chain" id="PRO_5039346262" description="Metalloendopeptidase" evidence="10">
    <location>
        <begin position="20"/>
        <end position="716"/>
    </location>
</feature>
<dbReference type="Gene3D" id="3.40.390.10">
    <property type="entry name" value="Collagenase (Catalytic Domain)"/>
    <property type="match status" value="1"/>
</dbReference>
<dbReference type="AlphaFoldDB" id="A0A9D4J0W0"/>
<feature type="binding site" evidence="9">
    <location>
        <position position="115"/>
    </location>
    <ligand>
        <name>Zn(2+)</name>
        <dbReference type="ChEBI" id="CHEBI:29105"/>
        <note>catalytic</note>
    </ligand>
</feature>
<dbReference type="SUPFAM" id="SSF50494">
    <property type="entry name" value="Trypsin-like serine proteases"/>
    <property type="match status" value="1"/>
</dbReference>
<dbReference type="InterPro" id="IPR001254">
    <property type="entry name" value="Trypsin_dom"/>
</dbReference>
<feature type="active site" evidence="9">
    <location>
        <position position="106"/>
    </location>
</feature>
<dbReference type="PANTHER" id="PTHR10127:SF780">
    <property type="entry name" value="METALLOENDOPEPTIDASE"/>
    <property type="match status" value="1"/>
</dbReference>
<dbReference type="CDD" id="cd00190">
    <property type="entry name" value="Tryp_SPc"/>
    <property type="match status" value="1"/>
</dbReference>
<dbReference type="PANTHER" id="PTHR10127">
    <property type="entry name" value="DISCOIDIN, CUB, EGF, LAMININ , AND ZINC METALLOPROTEASE DOMAIN CONTAINING"/>
    <property type="match status" value="1"/>
</dbReference>
<feature type="signal peptide" evidence="10">
    <location>
        <begin position="1"/>
        <end position="19"/>
    </location>
</feature>
<dbReference type="PROSITE" id="PS50240">
    <property type="entry name" value="TRYPSIN_DOM"/>
    <property type="match status" value="1"/>
</dbReference>
<feature type="binding site" evidence="9">
    <location>
        <position position="109"/>
    </location>
    <ligand>
        <name>Zn(2+)</name>
        <dbReference type="ChEBI" id="CHEBI:29105"/>
        <note>catalytic</note>
    </ligand>
</feature>
<dbReference type="SUPFAM" id="SSF56487">
    <property type="entry name" value="SRCR-like"/>
    <property type="match status" value="1"/>
</dbReference>
<feature type="domain" description="Peptidase S1" evidence="11">
    <location>
        <begin position="486"/>
        <end position="716"/>
    </location>
</feature>
<keyword evidence="7" id="KW-0325">Glycoprotein</keyword>
<dbReference type="InterPro" id="IPR043504">
    <property type="entry name" value="Peptidase_S1_PA_chymotrypsin"/>
</dbReference>
<dbReference type="FunFam" id="3.10.250.10:FF:000011">
    <property type="entry name" value="Scavenger receptor class A member 5"/>
    <property type="match status" value="1"/>
</dbReference>
<dbReference type="PROSITE" id="PS51864">
    <property type="entry name" value="ASTACIN"/>
    <property type="match status" value="1"/>
</dbReference>